<dbReference type="OrthoDB" id="9803017at2"/>
<comment type="caution">
    <text evidence="4">The sequence shown here is derived from an EMBL/GenBank/DDBJ whole genome shotgun (WGS) entry which is preliminary data.</text>
</comment>
<dbReference type="GO" id="GO:0008168">
    <property type="term" value="F:methyltransferase activity"/>
    <property type="evidence" value="ECO:0007669"/>
    <property type="project" value="UniProtKB-KW"/>
</dbReference>
<feature type="region of interest" description="Disordered" evidence="3">
    <location>
        <begin position="1"/>
        <end position="20"/>
    </location>
</feature>
<evidence type="ECO:0000313" key="4">
    <source>
        <dbReference type="EMBL" id="RKD34374.1"/>
    </source>
</evidence>
<sequence>MRVITGTAKGHKLKAPKGLETRPTTDRIKESLFNILGKIPGNSIVLDLFSGTGNIGIEFLSRGADECYFIDYSSECIKIIKENLSNTKLLNKSYVYKNKVGRAIEILGKKNVKFDFIFMDPPYNKGFAEPTLNKIAEHKIIKHNGIVIVEHRTNTILPEKVHNLIKVHSREYGNTTISFYKAEEEV</sequence>
<dbReference type="Pfam" id="PF03602">
    <property type="entry name" value="Cons_hypoth95"/>
    <property type="match status" value="1"/>
</dbReference>
<proteinExistence type="predicted"/>
<evidence type="ECO:0000313" key="5">
    <source>
        <dbReference type="Proteomes" id="UP000284177"/>
    </source>
</evidence>
<dbReference type="Proteomes" id="UP000284177">
    <property type="component" value="Unassembled WGS sequence"/>
</dbReference>
<dbReference type="GO" id="GO:0003676">
    <property type="term" value="F:nucleic acid binding"/>
    <property type="evidence" value="ECO:0007669"/>
    <property type="project" value="InterPro"/>
</dbReference>
<dbReference type="NCBIfam" id="TIGR00095">
    <property type="entry name" value="16S rRNA (guanine(966)-N(2))-methyltransferase RsmD"/>
    <property type="match status" value="1"/>
</dbReference>
<dbReference type="EMBL" id="MCIB01000001">
    <property type="protein sequence ID" value="RKD34374.1"/>
    <property type="molecule type" value="Genomic_DNA"/>
</dbReference>
<evidence type="ECO:0000256" key="3">
    <source>
        <dbReference type="SAM" id="MobiDB-lite"/>
    </source>
</evidence>
<dbReference type="PANTHER" id="PTHR43542:SF1">
    <property type="entry name" value="METHYLTRANSFERASE"/>
    <property type="match status" value="1"/>
</dbReference>
<dbReference type="RefSeq" id="WP_120166200.1">
    <property type="nucleotide sequence ID" value="NZ_MCIB01000001.1"/>
</dbReference>
<name>A0A419TA64_9FIRM</name>
<dbReference type="PROSITE" id="PS00092">
    <property type="entry name" value="N6_MTASE"/>
    <property type="match status" value="1"/>
</dbReference>
<accession>A0A419TA64</accession>
<keyword evidence="2 4" id="KW-0808">Transferase</keyword>
<dbReference type="Gene3D" id="3.40.50.150">
    <property type="entry name" value="Vaccinia Virus protein VP39"/>
    <property type="match status" value="1"/>
</dbReference>
<dbReference type="CDD" id="cd02440">
    <property type="entry name" value="AdoMet_MTases"/>
    <property type="match status" value="1"/>
</dbReference>
<reference evidence="4 5" key="1">
    <citation type="submission" date="2016-08" db="EMBL/GenBank/DDBJ databases">
        <title>Novel Firmicutes and Novel Genomes.</title>
        <authorList>
            <person name="Poppleton D.I."/>
            <person name="Gribaldo S."/>
        </authorList>
    </citation>
    <scope>NUCLEOTIDE SEQUENCE [LARGE SCALE GENOMIC DNA]</scope>
    <source>
        <strain evidence="4 5">CTT3</strain>
    </source>
</reference>
<dbReference type="InterPro" id="IPR029063">
    <property type="entry name" value="SAM-dependent_MTases_sf"/>
</dbReference>
<keyword evidence="1 4" id="KW-0489">Methyltransferase</keyword>
<dbReference type="AlphaFoldDB" id="A0A419TA64"/>
<dbReference type="PIRSF" id="PIRSF004553">
    <property type="entry name" value="CHP00095"/>
    <property type="match status" value="1"/>
</dbReference>
<protein>
    <submittedName>
        <fullName evidence="4">16S rRNA (Guanine(966)-N(2))-methyltransferase RsmD</fullName>
    </submittedName>
</protein>
<dbReference type="InterPro" id="IPR004398">
    <property type="entry name" value="RNA_MeTrfase_RsmD"/>
</dbReference>
<dbReference type="SUPFAM" id="SSF53335">
    <property type="entry name" value="S-adenosyl-L-methionine-dependent methyltransferases"/>
    <property type="match status" value="1"/>
</dbReference>
<dbReference type="InterPro" id="IPR002052">
    <property type="entry name" value="DNA_methylase_N6_adenine_CS"/>
</dbReference>
<keyword evidence="5" id="KW-1185">Reference proteome</keyword>
<evidence type="ECO:0000256" key="1">
    <source>
        <dbReference type="ARBA" id="ARBA00022603"/>
    </source>
</evidence>
<dbReference type="GO" id="GO:0031167">
    <property type="term" value="P:rRNA methylation"/>
    <property type="evidence" value="ECO:0007669"/>
    <property type="project" value="InterPro"/>
</dbReference>
<dbReference type="PANTHER" id="PTHR43542">
    <property type="entry name" value="METHYLTRANSFERASE"/>
    <property type="match status" value="1"/>
</dbReference>
<evidence type="ECO:0000256" key="2">
    <source>
        <dbReference type="ARBA" id="ARBA00022679"/>
    </source>
</evidence>
<gene>
    <name evidence="4" type="ORF">BET03_00645</name>
</gene>
<organism evidence="4 5">
    <name type="scientific">Thermohalobacter berrensis</name>
    <dbReference type="NCBI Taxonomy" id="99594"/>
    <lineage>
        <taxon>Bacteria</taxon>
        <taxon>Bacillati</taxon>
        <taxon>Bacillota</taxon>
        <taxon>Tissierellia</taxon>
        <taxon>Tissierellales</taxon>
        <taxon>Thermohalobacteraceae</taxon>
        <taxon>Thermohalobacter</taxon>
    </lineage>
</organism>